<dbReference type="InterPro" id="IPR036527">
    <property type="entry name" value="SCP2_sterol-bd_dom_sf"/>
</dbReference>
<accession>A0ABV5WGS7</accession>
<comment type="caution">
    <text evidence="2">The sequence shown here is derived from an EMBL/GenBank/DDBJ whole genome shotgun (WGS) entry which is preliminary data.</text>
</comment>
<dbReference type="Gene3D" id="3.30.1050.10">
    <property type="entry name" value="SCP2 sterol-binding domain"/>
    <property type="match status" value="1"/>
</dbReference>
<keyword evidence="3" id="KW-1185">Reference proteome</keyword>
<organism evidence="2 3">
    <name type="scientific">Ectobacillus funiculus</name>
    <dbReference type="NCBI Taxonomy" id="137993"/>
    <lineage>
        <taxon>Bacteria</taxon>
        <taxon>Bacillati</taxon>
        <taxon>Bacillota</taxon>
        <taxon>Bacilli</taxon>
        <taxon>Bacillales</taxon>
        <taxon>Bacillaceae</taxon>
        <taxon>Ectobacillus</taxon>
    </lineage>
</organism>
<dbReference type="EMBL" id="JBHMAF010000069">
    <property type="protein sequence ID" value="MFB9759351.1"/>
    <property type="molecule type" value="Genomic_DNA"/>
</dbReference>
<evidence type="ECO:0000259" key="1">
    <source>
        <dbReference type="Pfam" id="PF02036"/>
    </source>
</evidence>
<gene>
    <name evidence="2" type="ORF">ACFFMS_12985</name>
</gene>
<dbReference type="InterPro" id="IPR003033">
    <property type="entry name" value="SCP2_sterol-bd_dom"/>
</dbReference>
<reference evidence="2 3" key="1">
    <citation type="submission" date="2024-09" db="EMBL/GenBank/DDBJ databases">
        <authorList>
            <person name="Sun Q."/>
            <person name="Mori K."/>
        </authorList>
    </citation>
    <scope>NUCLEOTIDE SEQUENCE [LARGE SCALE GENOMIC DNA]</scope>
    <source>
        <strain evidence="2 3">JCM 11201</strain>
    </source>
</reference>
<dbReference type="Proteomes" id="UP001589609">
    <property type="component" value="Unassembled WGS sequence"/>
</dbReference>
<dbReference type="Pfam" id="PF02036">
    <property type="entry name" value="SCP2"/>
    <property type="match status" value="1"/>
</dbReference>
<sequence length="187" mass="20953">MWQSLSFGASYKAAYCLSVCPAGEDVIGEFLDDRKKFLKEVVKPLQDKSEMVYVVPNSDAEDHVKKRFPHKQVRSVSNGLRSKSIRAFLGVLPHMFQRNQAKDLAATYHFTFTGEENAQATVIIKNKTLTVEKGHIGDADFQLIADSQTWIRLLAKETGILSAVMSGKIRTKGQLKLLKAFSRCFPS</sequence>
<dbReference type="SUPFAM" id="SSF55718">
    <property type="entry name" value="SCP-like"/>
    <property type="match status" value="1"/>
</dbReference>
<feature type="domain" description="SCP2" evidence="1">
    <location>
        <begin position="98"/>
        <end position="184"/>
    </location>
</feature>
<evidence type="ECO:0000313" key="2">
    <source>
        <dbReference type="EMBL" id="MFB9759351.1"/>
    </source>
</evidence>
<protein>
    <submittedName>
        <fullName evidence="2">SCP2 sterol-binding domain-containing protein</fullName>
    </submittedName>
</protein>
<evidence type="ECO:0000313" key="3">
    <source>
        <dbReference type="Proteomes" id="UP001589609"/>
    </source>
</evidence>
<proteinExistence type="predicted"/>
<name>A0ABV5WGS7_9BACI</name>